<feature type="transmembrane region" description="Helical" evidence="4">
    <location>
        <begin position="78"/>
        <end position="96"/>
    </location>
</feature>
<name>A0A0P4WEU0_SCYOL</name>
<dbReference type="GO" id="GO:0005615">
    <property type="term" value="C:extracellular space"/>
    <property type="evidence" value="ECO:0007669"/>
    <property type="project" value="InterPro"/>
</dbReference>
<evidence type="ECO:0000256" key="3">
    <source>
        <dbReference type="ARBA" id="ARBA00022900"/>
    </source>
</evidence>
<keyword evidence="4" id="KW-0812">Transmembrane</keyword>
<dbReference type="InterPro" id="IPR000215">
    <property type="entry name" value="Serpin_fam"/>
</dbReference>
<accession>A0A0P4WEU0</accession>
<dbReference type="AlphaFoldDB" id="A0A0P4WEU0"/>
<feature type="transmembrane region" description="Helical" evidence="4">
    <location>
        <begin position="18"/>
        <end position="38"/>
    </location>
</feature>
<keyword evidence="4" id="KW-0472">Membrane</keyword>
<dbReference type="InterPro" id="IPR023796">
    <property type="entry name" value="Serpin_dom"/>
</dbReference>
<sequence>MSFYSGWQRNNSQDKGMVAARVVLMTLVVMLTSVITQISTQCNSNTSGSTCPKQNVSYKAVNDFGFELFKLLAKKENVLISPLSLWSSLVLTFVGAERKTCRQISRMLGAKRKCKALDFLDKIEGSRRKMQNHQKKLIINQKTKVFKEHNFDITSCAVNDLWKRLCTINFTENDEAERKIDAFVRENTHNVLRSITSADQLRNTMLGLEVAGYFESIWRYKFNRVCHDVFYEIPCKKPQYVTMLWLKQFLPVEH</sequence>
<dbReference type="GO" id="GO:0004867">
    <property type="term" value="F:serine-type endopeptidase inhibitor activity"/>
    <property type="evidence" value="ECO:0007669"/>
    <property type="project" value="UniProtKB-KW"/>
</dbReference>
<reference evidence="6" key="1">
    <citation type="submission" date="2015-09" db="EMBL/GenBank/DDBJ databases">
        <title>Scylla olivacea transcriptome.</title>
        <authorList>
            <person name="Ikhwanuddin M."/>
        </authorList>
    </citation>
    <scope>NUCLEOTIDE SEQUENCE</scope>
</reference>
<evidence type="ECO:0000256" key="2">
    <source>
        <dbReference type="ARBA" id="ARBA00022690"/>
    </source>
</evidence>
<dbReference type="Pfam" id="PF00079">
    <property type="entry name" value="Serpin"/>
    <property type="match status" value="1"/>
</dbReference>
<evidence type="ECO:0000259" key="5">
    <source>
        <dbReference type="Pfam" id="PF00079"/>
    </source>
</evidence>
<dbReference type="SUPFAM" id="SSF56574">
    <property type="entry name" value="Serpins"/>
    <property type="match status" value="1"/>
</dbReference>
<dbReference type="InterPro" id="IPR042178">
    <property type="entry name" value="Serpin_sf_1"/>
</dbReference>
<keyword evidence="4" id="KW-1133">Transmembrane helix</keyword>
<evidence type="ECO:0000313" key="6">
    <source>
        <dbReference type="EMBL" id="JAI67271.1"/>
    </source>
</evidence>
<dbReference type="PANTHER" id="PTHR11461">
    <property type="entry name" value="SERINE PROTEASE INHIBITOR, SERPIN"/>
    <property type="match status" value="1"/>
</dbReference>
<organism evidence="6">
    <name type="scientific">Scylla olivacea</name>
    <name type="common">Orange mud crab</name>
    <name type="synonym">Cancer olivacea</name>
    <dbReference type="NCBI Taxonomy" id="85551"/>
    <lineage>
        <taxon>Eukaryota</taxon>
        <taxon>Metazoa</taxon>
        <taxon>Ecdysozoa</taxon>
        <taxon>Arthropoda</taxon>
        <taxon>Crustacea</taxon>
        <taxon>Multicrustacea</taxon>
        <taxon>Malacostraca</taxon>
        <taxon>Eumalacostraca</taxon>
        <taxon>Eucarida</taxon>
        <taxon>Decapoda</taxon>
        <taxon>Pleocyemata</taxon>
        <taxon>Brachyura</taxon>
        <taxon>Eubrachyura</taxon>
        <taxon>Portunoidea</taxon>
        <taxon>Portunidae</taxon>
        <taxon>Portuninae</taxon>
        <taxon>Scylla</taxon>
    </lineage>
</organism>
<dbReference type="InterPro" id="IPR036186">
    <property type="entry name" value="Serpin_sf"/>
</dbReference>
<proteinExistence type="inferred from homology"/>
<protein>
    <recommendedName>
        <fullName evidence="5">Serpin domain-containing protein</fullName>
    </recommendedName>
</protein>
<evidence type="ECO:0000256" key="4">
    <source>
        <dbReference type="SAM" id="Phobius"/>
    </source>
</evidence>
<evidence type="ECO:0000256" key="1">
    <source>
        <dbReference type="ARBA" id="ARBA00009500"/>
    </source>
</evidence>
<dbReference type="EMBL" id="GDRN01038026">
    <property type="protein sequence ID" value="JAI67271.1"/>
    <property type="molecule type" value="Transcribed_RNA"/>
</dbReference>
<comment type="similarity">
    <text evidence="1">Belongs to the serpin family.</text>
</comment>
<keyword evidence="3" id="KW-0722">Serine protease inhibitor</keyword>
<keyword evidence="2" id="KW-0646">Protease inhibitor</keyword>
<dbReference type="Gene3D" id="3.30.497.10">
    <property type="entry name" value="Antithrombin, subunit I, domain 2"/>
    <property type="match status" value="1"/>
</dbReference>
<feature type="domain" description="Serpin" evidence="5">
    <location>
        <begin position="60"/>
        <end position="244"/>
    </location>
</feature>
<dbReference type="PANTHER" id="PTHR11461:SF211">
    <property type="entry name" value="GH10112P-RELATED"/>
    <property type="match status" value="1"/>
</dbReference>